<proteinExistence type="predicted"/>
<reference evidence="1" key="1">
    <citation type="submission" date="2013-07" db="EMBL/GenBank/DDBJ databases">
        <title>The genome of Eucalyptus grandis.</title>
        <authorList>
            <person name="Schmutz J."/>
            <person name="Hayes R."/>
            <person name="Myburg A."/>
            <person name="Tuskan G."/>
            <person name="Grattapaglia D."/>
            <person name="Rokhsar D.S."/>
        </authorList>
    </citation>
    <scope>NUCLEOTIDE SEQUENCE</scope>
    <source>
        <tissue evidence="1">Leaf extractions</tissue>
    </source>
</reference>
<organism evidence="1">
    <name type="scientific">Eucalyptus grandis</name>
    <name type="common">Flooded gum</name>
    <dbReference type="NCBI Taxonomy" id="71139"/>
    <lineage>
        <taxon>Eukaryota</taxon>
        <taxon>Viridiplantae</taxon>
        <taxon>Streptophyta</taxon>
        <taxon>Embryophyta</taxon>
        <taxon>Tracheophyta</taxon>
        <taxon>Spermatophyta</taxon>
        <taxon>Magnoliopsida</taxon>
        <taxon>eudicotyledons</taxon>
        <taxon>Gunneridae</taxon>
        <taxon>Pentapetalae</taxon>
        <taxon>rosids</taxon>
        <taxon>malvids</taxon>
        <taxon>Myrtales</taxon>
        <taxon>Myrtaceae</taxon>
        <taxon>Myrtoideae</taxon>
        <taxon>Eucalypteae</taxon>
        <taxon>Eucalyptus</taxon>
    </lineage>
</organism>
<dbReference type="InParanoid" id="A0A059A8C4"/>
<protein>
    <submittedName>
        <fullName evidence="1">Uncharacterized protein</fullName>
    </submittedName>
</protein>
<dbReference type="EMBL" id="KK198763">
    <property type="protein sequence ID" value="KCW49615.1"/>
    <property type="molecule type" value="Genomic_DNA"/>
</dbReference>
<dbReference type="AlphaFoldDB" id="A0A059A8C4"/>
<gene>
    <name evidence="1" type="ORF">EUGRSUZ_K03140</name>
</gene>
<dbReference type="Gramene" id="KCW49615">
    <property type="protein sequence ID" value="KCW49615"/>
    <property type="gene ID" value="EUGRSUZ_K03140"/>
</dbReference>
<accession>A0A059A8C4</accession>
<name>A0A059A8C4_EUCGR</name>
<evidence type="ECO:0000313" key="1">
    <source>
        <dbReference type="EMBL" id="KCW49615.1"/>
    </source>
</evidence>
<sequence length="74" mass="8626">MHLRTRTTSTKFHIGYFTEKYTKCSIALAGNDIKKDFTWSRPPRGTAFIQETCSVSAIERDHFREVLMLVGSWR</sequence>